<evidence type="ECO:0000313" key="1">
    <source>
        <dbReference type="EMBL" id="NMG74943.1"/>
    </source>
</evidence>
<comment type="caution">
    <text evidence="1">The sequence shown here is derived from an EMBL/GenBank/DDBJ whole genome shotgun (WGS) entry which is preliminary data.</text>
</comment>
<accession>A0ABX1Q9F9</accession>
<keyword evidence="2" id="KW-1185">Reference proteome</keyword>
<evidence type="ECO:0000313" key="2">
    <source>
        <dbReference type="Proteomes" id="UP000648984"/>
    </source>
</evidence>
<reference evidence="1 2" key="1">
    <citation type="submission" date="2019-12" db="EMBL/GenBank/DDBJ databases">
        <title>Comparative genomics gives insights into the taxonomy of the Azoarcus-Aromatoleum group and reveals separate origins of nif in the plant-associated Azoarcus and non-plant-associated Aromatoleum sub-groups.</title>
        <authorList>
            <person name="Lafos M."/>
            <person name="Maluk M."/>
            <person name="Batista M."/>
            <person name="Junghare M."/>
            <person name="Carmona M."/>
            <person name="Faoro H."/>
            <person name="Cruz L.M."/>
            <person name="Battistoni F."/>
            <person name="De Souza E."/>
            <person name="Pedrosa F."/>
            <person name="Chen W.-M."/>
            <person name="Poole P.S."/>
            <person name="Dixon R.A."/>
            <person name="James E.K."/>
        </authorList>
    </citation>
    <scope>NUCLEOTIDE SEQUENCE [LARGE SCALE GENOMIC DNA]</scope>
    <source>
        <strain evidence="1 2">22Lin</strain>
    </source>
</reference>
<protein>
    <submittedName>
        <fullName evidence="1">Uncharacterized protein</fullName>
    </submittedName>
</protein>
<organism evidence="1 2">
    <name type="scientific">Aromatoleum diolicum</name>
    <dbReference type="NCBI Taxonomy" id="75796"/>
    <lineage>
        <taxon>Bacteria</taxon>
        <taxon>Pseudomonadati</taxon>
        <taxon>Pseudomonadota</taxon>
        <taxon>Betaproteobacteria</taxon>
        <taxon>Rhodocyclales</taxon>
        <taxon>Rhodocyclaceae</taxon>
        <taxon>Aromatoleum</taxon>
    </lineage>
</organism>
<dbReference type="Proteomes" id="UP000648984">
    <property type="component" value="Unassembled WGS sequence"/>
</dbReference>
<dbReference type="EMBL" id="WTVQ01000012">
    <property type="protein sequence ID" value="NMG74943.1"/>
    <property type="molecule type" value="Genomic_DNA"/>
</dbReference>
<gene>
    <name evidence="1" type="ORF">GPA25_09260</name>
</gene>
<dbReference type="RefSeq" id="WP_169260089.1">
    <property type="nucleotide sequence ID" value="NZ_WTVQ01000012.1"/>
</dbReference>
<proteinExistence type="predicted"/>
<sequence length="274" mass="28013">MTIFPSISPISLFGLGALSPVSAPLATTQSSLSFLGGGSTIVELSGLGQLLSAVATFQNRLAVLQPGSTDSGIGRNFGTDFGSLAAEAQSFVDTFNGLQGSVNGLSGIFGGFATSSSVTQLARDLNERIASVFDNGDSSLTTLSDLGIEFQPSPFPGFVGSPSIDMTAMKAAFDADPEGSFALLARAVDAFEKLAADVTGPANGISSILATQMQISATQLSLNLFGDQSDGSRSGLQGMTDLFALASLGEGRNETQARLLIAMNEFSLVSSLLS</sequence>
<name>A0ABX1Q9F9_9RHOO</name>